<keyword evidence="3" id="KW-0597">Phosphoprotein</keyword>
<dbReference type="Pfam" id="PF00550">
    <property type="entry name" value="PP-binding"/>
    <property type="match status" value="1"/>
</dbReference>
<evidence type="ECO:0000256" key="2">
    <source>
        <dbReference type="ARBA" id="ARBA00022450"/>
    </source>
</evidence>
<dbReference type="InterPro" id="IPR001242">
    <property type="entry name" value="Condensation_dom"/>
</dbReference>
<feature type="domain" description="Carrier" evidence="4">
    <location>
        <begin position="465"/>
        <end position="540"/>
    </location>
</feature>
<name>A0AAJ1WYP5_9ACTN</name>
<dbReference type="SUPFAM" id="SSF52777">
    <property type="entry name" value="CoA-dependent acyltransferases"/>
    <property type="match status" value="2"/>
</dbReference>
<comment type="cofactor">
    <cofactor evidence="1">
        <name>pantetheine 4'-phosphate</name>
        <dbReference type="ChEBI" id="CHEBI:47942"/>
    </cofactor>
</comment>
<dbReference type="CDD" id="cd19531">
    <property type="entry name" value="LCL_NRPS-like"/>
    <property type="match status" value="1"/>
</dbReference>
<dbReference type="InterPro" id="IPR029058">
    <property type="entry name" value="AB_hydrolase_fold"/>
</dbReference>
<evidence type="ECO:0000313" key="6">
    <source>
        <dbReference type="Proteomes" id="UP001239215"/>
    </source>
</evidence>
<dbReference type="SUPFAM" id="SSF53474">
    <property type="entry name" value="alpha/beta-Hydrolases"/>
    <property type="match status" value="1"/>
</dbReference>
<dbReference type="RefSeq" id="WP_307198317.1">
    <property type="nucleotide sequence ID" value="NZ_JAUTAN010000001.1"/>
</dbReference>
<dbReference type="PANTHER" id="PTHR45527">
    <property type="entry name" value="NONRIBOSOMAL PEPTIDE SYNTHETASE"/>
    <property type="match status" value="1"/>
</dbReference>
<dbReference type="GO" id="GO:0008610">
    <property type="term" value="P:lipid biosynthetic process"/>
    <property type="evidence" value="ECO:0007669"/>
    <property type="project" value="UniProtKB-ARBA"/>
</dbReference>
<comment type="caution">
    <text evidence="5">The sequence shown here is derived from an EMBL/GenBank/DDBJ whole genome shotgun (WGS) entry which is preliminary data.</text>
</comment>
<dbReference type="Pfam" id="PF00975">
    <property type="entry name" value="Thioesterase"/>
    <property type="match status" value="1"/>
</dbReference>
<dbReference type="PROSITE" id="PS50075">
    <property type="entry name" value="CARRIER"/>
    <property type="match status" value="1"/>
</dbReference>
<dbReference type="AlphaFoldDB" id="A0AAJ1WYP5"/>
<proteinExistence type="predicted"/>
<dbReference type="SMART" id="SM00823">
    <property type="entry name" value="PKS_PP"/>
    <property type="match status" value="1"/>
</dbReference>
<dbReference type="GO" id="GO:0005829">
    <property type="term" value="C:cytosol"/>
    <property type="evidence" value="ECO:0007669"/>
    <property type="project" value="TreeGrafter"/>
</dbReference>
<dbReference type="EMBL" id="JAUTAN010000001">
    <property type="protein sequence ID" value="MDQ1102863.1"/>
    <property type="molecule type" value="Genomic_DNA"/>
</dbReference>
<evidence type="ECO:0000256" key="3">
    <source>
        <dbReference type="ARBA" id="ARBA00022553"/>
    </source>
</evidence>
<reference evidence="5" key="1">
    <citation type="submission" date="2023-07" db="EMBL/GenBank/DDBJ databases">
        <title>Functional and genomic diversity of the sorghum phyllosphere microbiome.</title>
        <authorList>
            <person name="Shade A."/>
        </authorList>
    </citation>
    <scope>NUCLEOTIDE SEQUENCE</scope>
    <source>
        <strain evidence="5">SORGH_AS_1067</strain>
    </source>
</reference>
<dbReference type="Proteomes" id="UP001239215">
    <property type="component" value="Unassembled WGS sequence"/>
</dbReference>
<organism evidence="5 6">
    <name type="scientific">Nocardioides zeae</name>
    <dbReference type="NCBI Taxonomy" id="1457234"/>
    <lineage>
        <taxon>Bacteria</taxon>
        <taxon>Bacillati</taxon>
        <taxon>Actinomycetota</taxon>
        <taxon>Actinomycetes</taxon>
        <taxon>Propionibacteriales</taxon>
        <taxon>Nocardioidaceae</taxon>
        <taxon>Nocardioides</taxon>
    </lineage>
</organism>
<keyword evidence="2" id="KW-0596">Phosphopantetheine</keyword>
<dbReference type="Gene3D" id="3.40.50.1820">
    <property type="entry name" value="alpha/beta hydrolase"/>
    <property type="match status" value="1"/>
</dbReference>
<dbReference type="SUPFAM" id="SSF47336">
    <property type="entry name" value="ACP-like"/>
    <property type="match status" value="1"/>
</dbReference>
<dbReference type="InterPro" id="IPR036736">
    <property type="entry name" value="ACP-like_sf"/>
</dbReference>
<dbReference type="InterPro" id="IPR023213">
    <property type="entry name" value="CAT-like_dom_sf"/>
</dbReference>
<accession>A0AAJ1WYP5</accession>
<protein>
    <submittedName>
        <fullName evidence="5">Thioesterase domain-containing protein</fullName>
    </submittedName>
</protein>
<dbReference type="Gene3D" id="3.30.559.30">
    <property type="entry name" value="Nonribosomal peptide synthetase, condensation domain"/>
    <property type="match status" value="1"/>
</dbReference>
<dbReference type="GO" id="GO:0031177">
    <property type="term" value="F:phosphopantetheine binding"/>
    <property type="evidence" value="ECO:0007669"/>
    <property type="project" value="InterPro"/>
</dbReference>
<dbReference type="GO" id="GO:0043041">
    <property type="term" value="P:amino acid activation for nonribosomal peptide biosynthetic process"/>
    <property type="evidence" value="ECO:0007669"/>
    <property type="project" value="TreeGrafter"/>
</dbReference>
<dbReference type="InterPro" id="IPR009081">
    <property type="entry name" value="PP-bd_ACP"/>
</dbReference>
<dbReference type="SMART" id="SM00824">
    <property type="entry name" value="PKS_TE"/>
    <property type="match status" value="1"/>
</dbReference>
<sequence length="783" mass="85176">MSEQVGHGISASVGPASAGQEGLWLIDQLNGGSTEYSMVFALDLRGLVDPTALEWAINKVVGRHGALRSKFIETDGRPRLVVLDRLDVPLRQEDLAEGEPALRERLRAENELGFDLERGPMLRTTLLRVAPEQHVLLFAAHHIVFDGHSVEVLLQEIGDFYRDPDYEAPAAGQFEDFARSEWEWLESTEGGEALEFWRENLAGAQQPALPADHRSAISNSIAAARVDREVPAAAVAGLQELLTTERVTPFMLMHAVYHLVLAASSGQRDTVVGSPAAVREGLMQDAIGYFVNMVAIRVDSTADVTFRDLLRRVRGGLIDVLEHQNYPYPQVVAKVRPGIEGRRSTFFDSVLSIEFAVSRPKGWPGLDVTLIDTEPVTAQFNVAVSTWWSDEAVGVTMVYREALYGRPFVTAMARHFVDILVRAVADPDLALDALVGKELSDAGASEVEAFAPAPPAQVGPFRGREPRNTMEEVLCQLFCEVIGVETVTIDDDFFELGGHSMLAGRMASRIRAVLGVECAVHHVFEAPTVAELSGLMLQGRVGDSFAPLLPLRAGGTRQPVFFLPPIGGLGWSYARFLPYIPKGHPVYAFQTTLLTFASGRPNTLGELARTFWEQIVERCPEGPLALVGWSFGGVLAQEVAVVAEESGGEVSHLVLLDSVPAKCDGMTVTATASESSNAIRESIQGSVGIGSRDMDETVLRDQTKVAEYCLDLLSRHSSRAYGGNVVSFETRDSGLTRAQVGVGWSSLTAGHTEFFPLDCLHEEVMDTNTVAVTGPILRKLLRG</sequence>
<evidence type="ECO:0000256" key="1">
    <source>
        <dbReference type="ARBA" id="ARBA00001957"/>
    </source>
</evidence>
<dbReference type="GO" id="GO:0003824">
    <property type="term" value="F:catalytic activity"/>
    <property type="evidence" value="ECO:0007669"/>
    <property type="project" value="InterPro"/>
</dbReference>
<dbReference type="FunFam" id="1.10.1200.10:FF:000005">
    <property type="entry name" value="Nonribosomal peptide synthetase 1"/>
    <property type="match status" value="1"/>
</dbReference>
<gene>
    <name evidence="5" type="ORF">QE405_000147</name>
</gene>
<dbReference type="GO" id="GO:0044550">
    <property type="term" value="P:secondary metabolite biosynthetic process"/>
    <property type="evidence" value="ECO:0007669"/>
    <property type="project" value="TreeGrafter"/>
</dbReference>
<evidence type="ECO:0000313" key="5">
    <source>
        <dbReference type="EMBL" id="MDQ1102863.1"/>
    </source>
</evidence>
<dbReference type="InterPro" id="IPR001031">
    <property type="entry name" value="Thioesterase"/>
</dbReference>
<dbReference type="InterPro" id="IPR020806">
    <property type="entry name" value="PKS_PP-bd"/>
</dbReference>
<dbReference type="Gene3D" id="3.30.559.10">
    <property type="entry name" value="Chloramphenicol acetyltransferase-like domain"/>
    <property type="match status" value="1"/>
</dbReference>
<dbReference type="Pfam" id="PF00668">
    <property type="entry name" value="Condensation"/>
    <property type="match status" value="1"/>
</dbReference>
<dbReference type="InterPro" id="IPR020802">
    <property type="entry name" value="TesA-like"/>
</dbReference>
<dbReference type="PANTHER" id="PTHR45527:SF1">
    <property type="entry name" value="FATTY ACID SYNTHASE"/>
    <property type="match status" value="1"/>
</dbReference>
<evidence type="ECO:0000259" key="4">
    <source>
        <dbReference type="PROSITE" id="PS50075"/>
    </source>
</evidence>